<dbReference type="Proteomes" id="UP000594430">
    <property type="component" value="Chromosome"/>
</dbReference>
<dbReference type="Gene3D" id="3.40.50.1820">
    <property type="entry name" value="alpha/beta hydrolase"/>
    <property type="match status" value="1"/>
</dbReference>
<accession>A0A7S9LLR7</accession>
<proteinExistence type="predicted"/>
<dbReference type="AlphaFoldDB" id="A0A7S9LLR7"/>
<dbReference type="InterPro" id="IPR029058">
    <property type="entry name" value="AB_hydrolase_fold"/>
</dbReference>
<dbReference type="EMBL" id="CP064946">
    <property type="protein sequence ID" value="QPH51342.1"/>
    <property type="molecule type" value="Genomic_DNA"/>
</dbReference>
<dbReference type="InterPro" id="IPR000073">
    <property type="entry name" value="AB_hydrolase_1"/>
</dbReference>
<keyword evidence="2" id="KW-0378">Hydrolase</keyword>
<dbReference type="SUPFAM" id="SSF53474">
    <property type="entry name" value="alpha/beta-Hydrolases"/>
    <property type="match status" value="1"/>
</dbReference>
<evidence type="ECO:0000313" key="3">
    <source>
        <dbReference type="Proteomes" id="UP000594430"/>
    </source>
</evidence>
<gene>
    <name evidence="2" type="ORF">IZU98_11375</name>
</gene>
<evidence type="ECO:0000259" key="1">
    <source>
        <dbReference type="Pfam" id="PF00561"/>
    </source>
</evidence>
<feature type="domain" description="AB hydrolase-1" evidence="1">
    <location>
        <begin position="184"/>
        <end position="299"/>
    </location>
</feature>
<evidence type="ECO:0000313" key="2">
    <source>
        <dbReference type="EMBL" id="QPH51342.1"/>
    </source>
</evidence>
<name>A0A7S9LLR7_9PSED</name>
<sequence>MGLDGREQASAPLESQGCADNLLYISPRQAIPVIFVPGIMGTPLLATGKNNKNLVKKLNGRWAWFPDSLGWMGIASIIGGFNRLSPAEKKTLLDPEQTKVPRAIGEADFSAFDLKTCPLPKDEIERRGWGSVLLSDLGGYGPILSFLENELKTLYHDTGRGKPRVKGAMLAFEGSIQAIKGYEALDLAAYKKASAWSYPVYACGYNWLRSNEESADELAHYIQYVLNDCRTRLKLKCDKVILVTHSMGGLVGRRCAQKHPENILGVVHGVQPAIGAGTAYRRVRAGWEDVIGRWAIGENADEVTPVFGAPGPLQLLPNQLYGNGWLNVRWGKKDGPLLMSLPKQSNPYDEIYSKTTAWWRLCDPRLVEPRAQNREELEDGWNLYLKNLKMAQNFHATLGTYYFPDTYAHFGSDSKFPAWNKIDWILKAFRNMTGQFSPVSSKEATPHLRLSSDNRVNYLTLNNAQTAGKIAYQPLHGPAVIGAEYSGDAYHAAMASQDDTGDGTVPSHSAAAVTDHIKFSARLSGFEHSASYNDKSARAITLHSIVSLAKDAKNLC</sequence>
<protein>
    <submittedName>
        <fullName evidence="2">Alpha/beta hydrolase</fullName>
    </submittedName>
</protein>
<organism evidence="2 3">
    <name type="scientific">Pseudomonas fulva</name>
    <dbReference type="NCBI Taxonomy" id="47880"/>
    <lineage>
        <taxon>Bacteria</taxon>
        <taxon>Pseudomonadati</taxon>
        <taxon>Pseudomonadota</taxon>
        <taxon>Gammaproteobacteria</taxon>
        <taxon>Pseudomonadales</taxon>
        <taxon>Pseudomonadaceae</taxon>
        <taxon>Pseudomonas</taxon>
    </lineage>
</organism>
<dbReference type="GO" id="GO:0016787">
    <property type="term" value="F:hydrolase activity"/>
    <property type="evidence" value="ECO:0007669"/>
    <property type="project" value="UniProtKB-KW"/>
</dbReference>
<dbReference type="Pfam" id="PF00561">
    <property type="entry name" value="Abhydrolase_1"/>
    <property type="match status" value="1"/>
</dbReference>
<reference evidence="2 3" key="1">
    <citation type="submission" date="2020-11" db="EMBL/GenBank/DDBJ databases">
        <title>Pseudomonas fulva producing VIM-24.</title>
        <authorList>
            <person name="Liu S."/>
        </authorList>
    </citation>
    <scope>NUCLEOTIDE SEQUENCE [LARGE SCALE GENOMIC DNA]</scope>
    <source>
        <strain evidence="2 3">ZDHY414</strain>
    </source>
</reference>